<dbReference type="AlphaFoldDB" id="A0A2H0LYC6"/>
<dbReference type="GO" id="GO:0016757">
    <property type="term" value="F:glycosyltransferase activity"/>
    <property type="evidence" value="ECO:0007669"/>
    <property type="project" value="InterPro"/>
</dbReference>
<name>A0A2H0LYC6_9BACT</name>
<dbReference type="Proteomes" id="UP000229641">
    <property type="component" value="Unassembled WGS sequence"/>
</dbReference>
<dbReference type="Pfam" id="PF00534">
    <property type="entry name" value="Glycos_transf_1"/>
    <property type="match status" value="1"/>
</dbReference>
<feature type="domain" description="Glycosyltransferase subfamily 4-like N-terminal" evidence="2">
    <location>
        <begin position="16"/>
        <end position="190"/>
    </location>
</feature>
<dbReference type="InterPro" id="IPR001296">
    <property type="entry name" value="Glyco_trans_1"/>
</dbReference>
<evidence type="ECO:0000313" key="4">
    <source>
        <dbReference type="Proteomes" id="UP000229641"/>
    </source>
</evidence>
<dbReference type="Gene3D" id="3.40.50.2000">
    <property type="entry name" value="Glycogen Phosphorylase B"/>
    <property type="match status" value="2"/>
</dbReference>
<dbReference type="SUPFAM" id="SSF53756">
    <property type="entry name" value="UDP-Glycosyltransferase/glycogen phosphorylase"/>
    <property type="match status" value="1"/>
</dbReference>
<feature type="domain" description="Glycosyl transferase family 1" evidence="1">
    <location>
        <begin position="199"/>
        <end position="370"/>
    </location>
</feature>
<reference evidence="3 4" key="1">
    <citation type="submission" date="2017-09" db="EMBL/GenBank/DDBJ databases">
        <title>Depth-based differentiation of microbial function through sediment-hosted aquifers and enrichment of novel symbionts in the deep terrestrial subsurface.</title>
        <authorList>
            <person name="Probst A.J."/>
            <person name="Ladd B."/>
            <person name="Jarett J.K."/>
            <person name="Geller-Mcgrath D.E."/>
            <person name="Sieber C.M."/>
            <person name="Emerson J.B."/>
            <person name="Anantharaman K."/>
            <person name="Thomas B.C."/>
            <person name="Malmstrom R."/>
            <person name="Stieglmeier M."/>
            <person name="Klingl A."/>
            <person name="Woyke T."/>
            <person name="Ryan C.M."/>
            <person name="Banfield J.F."/>
        </authorList>
    </citation>
    <scope>NUCLEOTIDE SEQUENCE [LARGE SCALE GENOMIC DNA]</scope>
    <source>
        <strain evidence="3">CG11_big_fil_rev_8_21_14_0_20_42_13</strain>
    </source>
</reference>
<comment type="caution">
    <text evidence="3">The sequence shown here is derived from an EMBL/GenBank/DDBJ whole genome shotgun (WGS) entry which is preliminary data.</text>
</comment>
<evidence type="ECO:0000259" key="2">
    <source>
        <dbReference type="Pfam" id="PF13439"/>
    </source>
</evidence>
<evidence type="ECO:0008006" key="5">
    <source>
        <dbReference type="Google" id="ProtNLM"/>
    </source>
</evidence>
<proteinExistence type="predicted"/>
<dbReference type="InterPro" id="IPR050194">
    <property type="entry name" value="Glycosyltransferase_grp1"/>
</dbReference>
<dbReference type="InterPro" id="IPR028098">
    <property type="entry name" value="Glyco_trans_4-like_N"/>
</dbReference>
<organism evidence="3 4">
    <name type="scientific">Candidatus Ghiorseimicrobium undicola</name>
    <dbReference type="NCBI Taxonomy" id="1974746"/>
    <lineage>
        <taxon>Bacteria</taxon>
        <taxon>Pseudomonadati</taxon>
        <taxon>Candidatus Omnitrophota</taxon>
        <taxon>Candidatus Ghiorseimicrobium</taxon>
    </lineage>
</organism>
<accession>A0A2H0LYC6</accession>
<dbReference type="PANTHER" id="PTHR45947:SF3">
    <property type="entry name" value="SULFOQUINOVOSYL TRANSFERASE SQD2"/>
    <property type="match status" value="1"/>
</dbReference>
<dbReference type="Pfam" id="PF13439">
    <property type="entry name" value="Glyco_transf_4"/>
    <property type="match status" value="1"/>
</dbReference>
<dbReference type="PANTHER" id="PTHR45947">
    <property type="entry name" value="SULFOQUINOVOSYL TRANSFERASE SQD2"/>
    <property type="match status" value="1"/>
</dbReference>
<evidence type="ECO:0000313" key="3">
    <source>
        <dbReference type="EMBL" id="PIQ89391.1"/>
    </source>
</evidence>
<protein>
    <recommendedName>
        <fullName evidence="5">Glycosyltransferase family 1 protein</fullName>
    </recommendedName>
</protein>
<dbReference type="EMBL" id="PCWA01000045">
    <property type="protein sequence ID" value="PIQ89391.1"/>
    <property type="molecule type" value="Genomic_DNA"/>
</dbReference>
<evidence type="ECO:0000259" key="1">
    <source>
        <dbReference type="Pfam" id="PF00534"/>
    </source>
</evidence>
<gene>
    <name evidence="3" type="ORF">COV72_03350</name>
</gene>
<sequence>MEKIRILRIIARLNIGGPAINAILLTDGLGKDRFNSRLIVGRIDKDEGDMSYLAQEKNIQPVVIPQLGRNINLFSDIAAFYKIYKQINEYRPDIVHTHTAKAGTLGRLSAALFNLTHRKKIKTVHTFHGHVLSGYFSRVSTIFFIWVERILARFTDLIIVVSEGVKQDILSLGISDQAKIKVVHLGFELDKFLVIKPREANQELNIGIVGRLVPIKNHEMFFDAARLFLNSIPNTPCSIQFFIIGDGELRPQLESYAKKLGIADKVEFSGWQSDLAAVYENLDIIALTSLNEGTPVSIIEALASARAVIASDVGGVKDLLSTYDLRVTSYEICERGVLVKSQDTESFTQGLIALAKDIKLRKKMAEDGREFVRERFDKKRLIKDMEMLYNILLN</sequence>